<dbReference type="RefSeq" id="WP_074704647.1">
    <property type="nucleotide sequence ID" value="NZ_FNOP01000003.1"/>
</dbReference>
<accession>A0A1H2UTR2</accession>
<gene>
    <name evidence="7" type="ORF">SAMN05216495_10312</name>
</gene>
<evidence type="ECO:0000256" key="1">
    <source>
        <dbReference type="ARBA" id="ARBA00004651"/>
    </source>
</evidence>
<evidence type="ECO:0000256" key="2">
    <source>
        <dbReference type="ARBA" id="ARBA00022475"/>
    </source>
</evidence>
<keyword evidence="5 6" id="KW-0472">Membrane</keyword>
<feature type="transmembrane region" description="Helical" evidence="6">
    <location>
        <begin position="311"/>
        <end position="329"/>
    </location>
</feature>
<dbReference type="Proteomes" id="UP000182379">
    <property type="component" value="Unassembled WGS sequence"/>
</dbReference>
<evidence type="ECO:0000313" key="8">
    <source>
        <dbReference type="Proteomes" id="UP000182379"/>
    </source>
</evidence>
<feature type="transmembrane region" description="Helical" evidence="6">
    <location>
        <begin position="224"/>
        <end position="242"/>
    </location>
</feature>
<feature type="transmembrane region" description="Helical" evidence="6">
    <location>
        <begin position="181"/>
        <end position="204"/>
    </location>
</feature>
<evidence type="ECO:0000256" key="3">
    <source>
        <dbReference type="ARBA" id="ARBA00022692"/>
    </source>
</evidence>
<feature type="transmembrane region" description="Helical" evidence="6">
    <location>
        <begin position="12"/>
        <end position="34"/>
    </location>
</feature>
<dbReference type="Pfam" id="PF01943">
    <property type="entry name" value="Polysacc_synt"/>
    <property type="match status" value="1"/>
</dbReference>
<organism evidence="7 8">
    <name type="scientific">Acidaminococcus fermentans</name>
    <dbReference type="NCBI Taxonomy" id="905"/>
    <lineage>
        <taxon>Bacteria</taxon>
        <taxon>Bacillati</taxon>
        <taxon>Bacillota</taxon>
        <taxon>Negativicutes</taxon>
        <taxon>Acidaminococcales</taxon>
        <taxon>Acidaminococcaceae</taxon>
        <taxon>Acidaminococcus</taxon>
    </lineage>
</organism>
<evidence type="ECO:0000313" key="7">
    <source>
        <dbReference type="EMBL" id="SDW58989.1"/>
    </source>
</evidence>
<dbReference type="InterPro" id="IPR002797">
    <property type="entry name" value="Polysacc_synth"/>
</dbReference>
<reference evidence="7 8" key="1">
    <citation type="submission" date="2016-10" db="EMBL/GenBank/DDBJ databases">
        <authorList>
            <person name="Varghese N."/>
            <person name="Submissions S."/>
        </authorList>
    </citation>
    <scope>NUCLEOTIDE SEQUENCE [LARGE SCALE GENOMIC DNA]</scope>
    <source>
        <strain evidence="7 8">WCC6</strain>
    </source>
</reference>
<feature type="transmembrane region" description="Helical" evidence="6">
    <location>
        <begin position="154"/>
        <end position="175"/>
    </location>
</feature>
<dbReference type="InterPro" id="IPR050833">
    <property type="entry name" value="Poly_Biosynth_Transport"/>
</dbReference>
<feature type="transmembrane region" description="Helical" evidence="6">
    <location>
        <begin position="440"/>
        <end position="456"/>
    </location>
</feature>
<dbReference type="AlphaFoldDB" id="A0A1H2UTR2"/>
<feature type="transmembrane region" description="Helical" evidence="6">
    <location>
        <begin position="86"/>
        <end position="107"/>
    </location>
</feature>
<evidence type="ECO:0000256" key="5">
    <source>
        <dbReference type="ARBA" id="ARBA00023136"/>
    </source>
</evidence>
<dbReference type="PANTHER" id="PTHR30250:SF26">
    <property type="entry name" value="PSMA PROTEIN"/>
    <property type="match status" value="1"/>
</dbReference>
<keyword evidence="3 6" id="KW-0812">Transmembrane</keyword>
<feature type="transmembrane region" description="Helical" evidence="6">
    <location>
        <begin position="376"/>
        <end position="395"/>
    </location>
</feature>
<feature type="transmembrane region" description="Helical" evidence="6">
    <location>
        <begin position="248"/>
        <end position="269"/>
    </location>
</feature>
<dbReference type="GO" id="GO:0005886">
    <property type="term" value="C:plasma membrane"/>
    <property type="evidence" value="ECO:0007669"/>
    <property type="project" value="UniProtKB-SubCell"/>
</dbReference>
<evidence type="ECO:0000256" key="4">
    <source>
        <dbReference type="ARBA" id="ARBA00022989"/>
    </source>
</evidence>
<feature type="transmembrane region" description="Helical" evidence="6">
    <location>
        <begin position="127"/>
        <end position="147"/>
    </location>
</feature>
<evidence type="ECO:0000256" key="6">
    <source>
        <dbReference type="SAM" id="Phobius"/>
    </source>
</evidence>
<feature type="transmembrane region" description="Helical" evidence="6">
    <location>
        <begin position="341"/>
        <end position="364"/>
    </location>
</feature>
<feature type="transmembrane region" description="Helical" evidence="6">
    <location>
        <begin position="401"/>
        <end position="420"/>
    </location>
</feature>
<comment type="caution">
    <text evidence="7">The sequence shown here is derived from an EMBL/GenBank/DDBJ whole genome shotgun (WGS) entry which is preliminary data.</text>
</comment>
<keyword evidence="2" id="KW-1003">Cell membrane</keyword>
<dbReference type="PANTHER" id="PTHR30250">
    <property type="entry name" value="PST FAMILY PREDICTED COLANIC ACID TRANSPORTER"/>
    <property type="match status" value="1"/>
</dbReference>
<sequence>MNERKIGILLSYLNIALHAIVGFLYVPILLHYIGKSEYGLYQLIGSLIAYFSIMDFGLTAAVTRFYTKYKALKDKVGMENILAISLYGYGGATALSLLVGIVCYWNLDGIFGASMTAGELQEARQMFLLLLFNIAVSLSTMVFRSVINAHEKFLFLKGLETVQLILQPALVILILQKYPTAMAVAVAQTALNVGLILARIYYCFVRLHITIRFHYWNQDLFRDFKKLALSVFVVTLIDQVFWKTNQIILGIVQGTAAVAVYSIASLIYMNYMALSTAISGVYLPHITEMVAQRKPMRELSALFIQIGRWQYYLLALVATGFIIFGRQFIQLWAGKGFEDSYWITILIILPFTIDLIQNIGLAILQAMNRYDFRAKIYFLTGVLNLVLAIPLGMKYGGIGCAVATGFSMLMGNGVVMNYFYKKYIGLDIPEFWKEIGKITLRVGICLVIGYGVDYVVPGSGKVVFLLKVLGYTLLYGVTVYVTAMSPEEKEKVRGIGRKGK</sequence>
<dbReference type="EMBL" id="FNOP01000003">
    <property type="protein sequence ID" value="SDW58989.1"/>
    <property type="molecule type" value="Genomic_DNA"/>
</dbReference>
<proteinExistence type="predicted"/>
<comment type="subcellular location">
    <subcellularLocation>
        <location evidence="1">Cell membrane</location>
        <topology evidence="1">Multi-pass membrane protein</topology>
    </subcellularLocation>
</comment>
<feature type="transmembrane region" description="Helical" evidence="6">
    <location>
        <begin position="40"/>
        <end position="66"/>
    </location>
</feature>
<protein>
    <submittedName>
        <fullName evidence="7">Membrane protein involved in the export of O-antigen and teichoic acid</fullName>
    </submittedName>
</protein>
<feature type="transmembrane region" description="Helical" evidence="6">
    <location>
        <begin position="462"/>
        <end position="483"/>
    </location>
</feature>
<name>A0A1H2UTR2_ACIFE</name>
<keyword evidence="4 6" id="KW-1133">Transmembrane helix</keyword>